<dbReference type="UniPathway" id="UPA00136">
    <property type="reaction ID" value="UER00202"/>
</dbReference>
<comment type="similarity">
    <text evidence="3 9">Belongs to the trans-sulfuration enzymes family.</text>
</comment>
<keyword evidence="5 8" id="KW-0663">Pyridoxal phosphate</keyword>
<dbReference type="CDD" id="cd00614">
    <property type="entry name" value="CGS_like"/>
    <property type="match status" value="1"/>
</dbReference>
<comment type="cofactor">
    <cofactor evidence="1 9">
        <name>pyridoxal 5'-phosphate</name>
        <dbReference type="ChEBI" id="CHEBI:597326"/>
    </cofactor>
</comment>
<dbReference type="Gene3D" id="3.40.640.10">
    <property type="entry name" value="Type I PLP-dependent aspartate aminotransferase-like (Major domain)"/>
    <property type="match status" value="1"/>
</dbReference>
<dbReference type="Pfam" id="PF01053">
    <property type="entry name" value="Cys_Met_Meta_PP"/>
    <property type="match status" value="1"/>
</dbReference>
<dbReference type="FunFam" id="3.40.640.10:FF:000120">
    <property type="entry name" value="Putative cystathionine beta-lyase"/>
    <property type="match status" value="1"/>
</dbReference>
<dbReference type="InParanoid" id="B3S3V3"/>
<evidence type="ECO:0000256" key="6">
    <source>
        <dbReference type="ARBA" id="ARBA00023192"/>
    </source>
</evidence>
<dbReference type="eggNOG" id="KOG0053">
    <property type="taxonomic scope" value="Eukaryota"/>
</dbReference>
<dbReference type="AlphaFoldDB" id="B3S3V3"/>
<dbReference type="InterPro" id="IPR015424">
    <property type="entry name" value="PyrdxlP-dep_Trfase"/>
</dbReference>
<dbReference type="CTD" id="6756107"/>
<dbReference type="Gene3D" id="3.90.1150.10">
    <property type="entry name" value="Aspartate Aminotransferase, domain 1"/>
    <property type="match status" value="1"/>
</dbReference>
<dbReference type="Proteomes" id="UP000009022">
    <property type="component" value="Unassembled WGS sequence"/>
</dbReference>
<feature type="modified residue" description="N6-(pyridoxal phosphate)lysine" evidence="8">
    <location>
        <position position="207"/>
    </location>
</feature>
<evidence type="ECO:0000256" key="1">
    <source>
        <dbReference type="ARBA" id="ARBA00001933"/>
    </source>
</evidence>
<proteinExistence type="inferred from homology"/>
<dbReference type="InterPro" id="IPR000277">
    <property type="entry name" value="Cys/Met-Metab_PyrdxlP-dep_enz"/>
</dbReference>
<dbReference type="PIRSF" id="PIRSF001434">
    <property type="entry name" value="CGS"/>
    <property type="match status" value="1"/>
</dbReference>
<evidence type="ECO:0000256" key="4">
    <source>
        <dbReference type="ARBA" id="ARBA00012085"/>
    </source>
</evidence>
<accession>B3S3V3</accession>
<keyword evidence="6" id="KW-0028">Amino-acid biosynthesis</keyword>
<evidence type="ECO:0000256" key="7">
    <source>
        <dbReference type="ARBA" id="ARBA00029853"/>
    </source>
</evidence>
<evidence type="ECO:0000313" key="10">
    <source>
        <dbReference type="EMBL" id="EDV22530.1"/>
    </source>
</evidence>
<evidence type="ECO:0000256" key="3">
    <source>
        <dbReference type="ARBA" id="ARBA00009077"/>
    </source>
</evidence>
<evidence type="ECO:0000256" key="9">
    <source>
        <dbReference type="RuleBase" id="RU362118"/>
    </source>
</evidence>
<dbReference type="FunFam" id="3.90.1150.10:FF:000033">
    <property type="entry name" value="Cystathionine gamma-synthase"/>
    <property type="match status" value="1"/>
</dbReference>
<dbReference type="PANTHER" id="PTHR11808:SF15">
    <property type="entry name" value="CYSTATHIONINE GAMMA-LYASE"/>
    <property type="match status" value="1"/>
</dbReference>
<dbReference type="STRING" id="10228.B3S3V3"/>
<reference evidence="10 11" key="1">
    <citation type="journal article" date="2008" name="Nature">
        <title>The Trichoplax genome and the nature of placozoans.</title>
        <authorList>
            <person name="Srivastava M."/>
            <person name="Begovic E."/>
            <person name="Chapman J."/>
            <person name="Putnam N.H."/>
            <person name="Hellsten U."/>
            <person name="Kawashima T."/>
            <person name="Kuo A."/>
            <person name="Mitros T."/>
            <person name="Salamov A."/>
            <person name="Carpenter M.L."/>
            <person name="Signorovitch A.Y."/>
            <person name="Moreno M.A."/>
            <person name="Kamm K."/>
            <person name="Grimwood J."/>
            <person name="Schmutz J."/>
            <person name="Shapiro H."/>
            <person name="Grigoriev I.V."/>
            <person name="Buss L.W."/>
            <person name="Schierwater B."/>
            <person name="Dellaporta S.L."/>
            <person name="Rokhsar D.S."/>
        </authorList>
    </citation>
    <scope>NUCLEOTIDE SEQUENCE [LARGE SCALE GENOMIC DNA]</scope>
    <source>
        <strain evidence="10 11">Grell-BS-1999</strain>
    </source>
</reference>
<dbReference type="InterPro" id="IPR015422">
    <property type="entry name" value="PyrdxlP-dep_Trfase_small"/>
</dbReference>
<dbReference type="GO" id="GO:0019343">
    <property type="term" value="P:cysteine biosynthetic process via cystathionine"/>
    <property type="evidence" value="ECO:0000318"/>
    <property type="project" value="GO_Central"/>
</dbReference>
<evidence type="ECO:0000256" key="5">
    <source>
        <dbReference type="ARBA" id="ARBA00022898"/>
    </source>
</evidence>
<comment type="pathway">
    <text evidence="2">Amino-acid biosynthesis; L-cysteine biosynthesis; L-cysteine from L-homocysteine and L-serine: step 2/2.</text>
</comment>
<dbReference type="EC" id="4.4.1.1" evidence="4"/>
<evidence type="ECO:0000256" key="8">
    <source>
        <dbReference type="PIRSR" id="PIRSR001434-2"/>
    </source>
</evidence>
<keyword evidence="6" id="KW-0198">Cysteine biosynthesis</keyword>
<dbReference type="InterPro" id="IPR015421">
    <property type="entry name" value="PyrdxlP-dep_Trfase_major"/>
</dbReference>
<dbReference type="EMBL" id="DS985249">
    <property type="protein sequence ID" value="EDV22530.1"/>
    <property type="molecule type" value="Genomic_DNA"/>
</dbReference>
<evidence type="ECO:0000256" key="2">
    <source>
        <dbReference type="ARBA" id="ARBA00005038"/>
    </source>
</evidence>
<dbReference type="GO" id="GO:0004123">
    <property type="term" value="F:cystathionine gamma-lyase activity"/>
    <property type="evidence" value="ECO:0000318"/>
    <property type="project" value="GO_Central"/>
</dbReference>
<organism evidence="10 11">
    <name type="scientific">Trichoplax adhaerens</name>
    <name type="common">Trichoplax reptans</name>
    <dbReference type="NCBI Taxonomy" id="10228"/>
    <lineage>
        <taxon>Eukaryota</taxon>
        <taxon>Metazoa</taxon>
        <taxon>Placozoa</taxon>
        <taxon>Uniplacotomia</taxon>
        <taxon>Trichoplacea</taxon>
        <taxon>Trichoplacidae</taxon>
        <taxon>Trichoplax</taxon>
    </lineage>
</organism>
<keyword evidence="11" id="KW-1185">Reference proteome</keyword>
<dbReference type="PhylomeDB" id="B3S3V3"/>
<dbReference type="HOGENOM" id="CLU_018986_2_3_1"/>
<dbReference type="OrthoDB" id="3512640at2759"/>
<sequence length="394" mass="43949">MAENTDRFDSFSTVSIHTGQDTRDELYNCRSGIPPIYLSTIFRYPEAGKGLNYVYSRDLNPNRAALESAIAKLEDGKYCNAFSSGTAAISALGYLIKAGDHVICPFDVYGGTSNFWKNVANRFNIEVSFIDTADMETLEKTFKSNTKILWLETPTNPCLRVTDLEGAVKIARKHKDILIVADNTFATPYFQRPLSYGIDMVLHSLSKYINGHSDVIMGAIVSNSEDIYRKLESIQINVGSIPSPFDCFLVNRGLKTLSVRMERHQKNALAIAKYLEQSPYARNVKYLGLPSHPQHELAKKQMKGFSGMVSFVINGTVEQAKKFLQSLKVILLTVSLGGVESVAELTPLMTRENVDQAELDKLEIYETFIRLSVGIEDTADLLHDIEQALHEALA</sequence>
<evidence type="ECO:0000313" key="11">
    <source>
        <dbReference type="Proteomes" id="UP000009022"/>
    </source>
</evidence>
<dbReference type="GeneID" id="6756107"/>
<dbReference type="RefSeq" id="XP_002115074.1">
    <property type="nucleotide sequence ID" value="XM_002115038.1"/>
</dbReference>
<gene>
    <name evidence="10" type="ORF">TRIADDRAFT_64137</name>
</gene>
<protein>
    <recommendedName>
        <fullName evidence="4">cystathionine gamma-lyase</fullName>
        <ecNumber evidence="4">4.4.1.1</ecNumber>
    </recommendedName>
    <alternativeName>
        <fullName evidence="7">Gamma-cystathionase</fullName>
    </alternativeName>
</protein>
<dbReference type="GO" id="GO:0009086">
    <property type="term" value="P:methionine biosynthetic process"/>
    <property type="evidence" value="ECO:0007669"/>
    <property type="project" value="UniProtKB-ARBA"/>
</dbReference>
<dbReference type="KEGG" id="tad:TRIADDRAFT_64137"/>
<dbReference type="GO" id="GO:0005737">
    <property type="term" value="C:cytoplasm"/>
    <property type="evidence" value="ECO:0000318"/>
    <property type="project" value="GO_Central"/>
</dbReference>
<dbReference type="GO" id="GO:0019346">
    <property type="term" value="P:transsulfuration"/>
    <property type="evidence" value="ECO:0000318"/>
    <property type="project" value="GO_Central"/>
</dbReference>
<dbReference type="SUPFAM" id="SSF53383">
    <property type="entry name" value="PLP-dependent transferases"/>
    <property type="match status" value="1"/>
</dbReference>
<name>B3S3V3_TRIAD</name>
<dbReference type="PANTHER" id="PTHR11808">
    <property type="entry name" value="TRANS-SULFURATION ENZYME FAMILY MEMBER"/>
    <property type="match status" value="1"/>
</dbReference>
<dbReference type="GO" id="GO:0030170">
    <property type="term" value="F:pyridoxal phosphate binding"/>
    <property type="evidence" value="ECO:0000318"/>
    <property type="project" value="GO_Central"/>
</dbReference>